<keyword evidence="2" id="KW-0645">Protease</keyword>
<dbReference type="GO" id="GO:0006508">
    <property type="term" value="P:proteolysis"/>
    <property type="evidence" value="ECO:0007669"/>
    <property type="project" value="UniProtKB-KW"/>
</dbReference>
<protein>
    <submittedName>
        <fullName evidence="7">Serine-type peptidase</fullName>
    </submittedName>
</protein>
<evidence type="ECO:0000256" key="4">
    <source>
        <dbReference type="ARBA" id="ARBA00022801"/>
    </source>
</evidence>
<dbReference type="Gene3D" id="1.20.120.980">
    <property type="entry name" value="Serine carboxypeptidase S28, SKS domain"/>
    <property type="match status" value="1"/>
</dbReference>
<dbReference type="GO" id="GO:0008239">
    <property type="term" value="F:dipeptidyl-peptidase activity"/>
    <property type="evidence" value="ECO:0007669"/>
    <property type="project" value="TreeGrafter"/>
</dbReference>
<feature type="chain" id="PRO_5041349776" evidence="6">
    <location>
        <begin position="22"/>
        <end position="520"/>
    </location>
</feature>
<evidence type="ECO:0000313" key="7">
    <source>
        <dbReference type="EMBL" id="KAJ9161919.1"/>
    </source>
</evidence>
<feature type="signal peptide" evidence="6">
    <location>
        <begin position="1"/>
        <end position="21"/>
    </location>
</feature>
<comment type="similarity">
    <text evidence="1">Belongs to the peptidase S28 family.</text>
</comment>
<organism evidence="7 8">
    <name type="scientific">Coniochaeta hoffmannii</name>
    <dbReference type="NCBI Taxonomy" id="91930"/>
    <lineage>
        <taxon>Eukaryota</taxon>
        <taxon>Fungi</taxon>
        <taxon>Dikarya</taxon>
        <taxon>Ascomycota</taxon>
        <taxon>Pezizomycotina</taxon>
        <taxon>Sordariomycetes</taxon>
        <taxon>Sordariomycetidae</taxon>
        <taxon>Coniochaetales</taxon>
        <taxon>Coniochaetaceae</taxon>
        <taxon>Coniochaeta</taxon>
    </lineage>
</organism>
<name>A0AA38S090_9PEZI</name>
<dbReference type="Proteomes" id="UP001174691">
    <property type="component" value="Unassembled WGS sequence"/>
</dbReference>
<dbReference type="PANTHER" id="PTHR11010:SF23">
    <property type="entry name" value="SERINE PEPTIDASE"/>
    <property type="match status" value="1"/>
</dbReference>
<sequence length="520" mass="57701">MKSSWLYAAVGLVVLVATSCAEFKPLTAAAIQKRSRGIKQHAHPSPDLISNGTFDQLLDHKYPGKGTFNQRYWWDATHYKGPGSPIFLFNVGETAADKFVGYLEEGTISGKYAEVFDGAVIVIEHRYWGESIPFDELTTETLQYLDLPQAIHDMTYFARNVHLDFDETNGDANAPNSPWVLIGGSYPGALAAWTSIIDPGTFWAYHASSAVVEAIYDFYPYFDAVERAIPRNCSADLKAVVSYIDQVFASGSDDDIRDLQALFGLEQLDHPDDFAERITVPLWSWQSSEENVFDFCDHIETASSSSSTTTPSVAGVGLETALLAYASWVNSTSGKTCRRADCSTHSASTVWDDPADLAGDRQWSWMLCHNPFSWWQVGPPPSSSDGGAGHVVSSLLRPEHFQRQCELMFPATGGFRVGSAVGFTAEHLNLYTKGWEADFERVMFLQGEYDPWIEATVSSTRRPGGPLESSERTPVFTVRNGNHVPDLILDDIPEENSVLEMELATMKRWLDEWTPPKGSQ</sequence>
<dbReference type="InterPro" id="IPR029058">
    <property type="entry name" value="AB_hydrolase_fold"/>
</dbReference>
<evidence type="ECO:0000256" key="6">
    <source>
        <dbReference type="SAM" id="SignalP"/>
    </source>
</evidence>
<keyword evidence="5" id="KW-0325">Glycoprotein</keyword>
<dbReference type="GO" id="GO:0070008">
    <property type="term" value="F:serine-type exopeptidase activity"/>
    <property type="evidence" value="ECO:0007669"/>
    <property type="project" value="InterPro"/>
</dbReference>
<dbReference type="InterPro" id="IPR042269">
    <property type="entry name" value="Ser_carbopepase_S28_SKS"/>
</dbReference>
<dbReference type="Pfam" id="PF05577">
    <property type="entry name" value="Peptidase_S28"/>
    <property type="match status" value="1"/>
</dbReference>
<dbReference type="EMBL" id="JANBVN010000017">
    <property type="protein sequence ID" value="KAJ9161919.1"/>
    <property type="molecule type" value="Genomic_DNA"/>
</dbReference>
<evidence type="ECO:0000256" key="1">
    <source>
        <dbReference type="ARBA" id="ARBA00011079"/>
    </source>
</evidence>
<dbReference type="FunFam" id="3.40.50.1820:FF:000165">
    <property type="entry name" value="Serine peptidase, putative"/>
    <property type="match status" value="1"/>
</dbReference>
<keyword evidence="3 6" id="KW-0732">Signal</keyword>
<evidence type="ECO:0000256" key="3">
    <source>
        <dbReference type="ARBA" id="ARBA00022729"/>
    </source>
</evidence>
<dbReference type="PANTHER" id="PTHR11010">
    <property type="entry name" value="PROTEASE S28 PRO-X CARBOXYPEPTIDASE-RELATED"/>
    <property type="match status" value="1"/>
</dbReference>
<reference evidence="7" key="1">
    <citation type="submission" date="2022-07" db="EMBL/GenBank/DDBJ databases">
        <title>Fungi with potential for degradation of polypropylene.</title>
        <authorList>
            <person name="Gostincar C."/>
        </authorList>
    </citation>
    <scope>NUCLEOTIDE SEQUENCE</scope>
    <source>
        <strain evidence="7">EXF-13287</strain>
    </source>
</reference>
<evidence type="ECO:0000313" key="8">
    <source>
        <dbReference type="Proteomes" id="UP001174691"/>
    </source>
</evidence>
<dbReference type="InterPro" id="IPR008758">
    <property type="entry name" value="Peptidase_S28"/>
</dbReference>
<keyword evidence="4" id="KW-0378">Hydrolase</keyword>
<evidence type="ECO:0000256" key="5">
    <source>
        <dbReference type="ARBA" id="ARBA00023180"/>
    </source>
</evidence>
<keyword evidence="8" id="KW-1185">Reference proteome</keyword>
<gene>
    <name evidence="7" type="ORF">NKR19_g1766</name>
</gene>
<proteinExistence type="inferred from homology"/>
<dbReference type="Gene3D" id="3.40.50.1820">
    <property type="entry name" value="alpha/beta hydrolase"/>
    <property type="match status" value="1"/>
</dbReference>
<dbReference type="PROSITE" id="PS51257">
    <property type="entry name" value="PROKAR_LIPOPROTEIN"/>
    <property type="match status" value="1"/>
</dbReference>
<accession>A0AA38S090</accession>
<dbReference type="AlphaFoldDB" id="A0AA38S090"/>
<comment type="caution">
    <text evidence="7">The sequence shown here is derived from an EMBL/GenBank/DDBJ whole genome shotgun (WGS) entry which is preliminary data.</text>
</comment>
<evidence type="ECO:0000256" key="2">
    <source>
        <dbReference type="ARBA" id="ARBA00022670"/>
    </source>
</evidence>
<dbReference type="SUPFAM" id="SSF53474">
    <property type="entry name" value="alpha/beta-Hydrolases"/>
    <property type="match status" value="1"/>
</dbReference>